<dbReference type="Pfam" id="PF12432">
    <property type="entry name" value="INTS1_RP2B-bd"/>
    <property type="match status" value="1"/>
</dbReference>
<protein>
    <submittedName>
        <fullName evidence="4">Integrator complex subunit 1</fullName>
    </submittedName>
</protein>
<evidence type="ECO:0000313" key="5">
    <source>
        <dbReference type="Proteomes" id="UP000192578"/>
    </source>
</evidence>
<dbReference type="Proteomes" id="UP000192578">
    <property type="component" value="Unassembled WGS sequence"/>
</dbReference>
<feature type="compositionally biased region" description="Gly residues" evidence="1">
    <location>
        <begin position="1"/>
        <end position="10"/>
    </location>
</feature>
<feature type="compositionally biased region" description="Basic and acidic residues" evidence="1">
    <location>
        <begin position="329"/>
        <end position="341"/>
    </location>
</feature>
<dbReference type="OrthoDB" id="19938at2759"/>
<feature type="domain" description="Integrator complex subunit 1 INTS2-binding" evidence="3">
    <location>
        <begin position="1126"/>
        <end position="1411"/>
    </location>
</feature>
<evidence type="ECO:0000259" key="2">
    <source>
        <dbReference type="Pfam" id="PF12432"/>
    </source>
</evidence>
<dbReference type="EMBL" id="MTYJ01000081">
    <property type="protein sequence ID" value="OQV15849.1"/>
    <property type="molecule type" value="Genomic_DNA"/>
</dbReference>
<evidence type="ECO:0000256" key="1">
    <source>
        <dbReference type="SAM" id="MobiDB-lite"/>
    </source>
</evidence>
<accession>A0A1W0WKZ6</accession>
<keyword evidence="5" id="KW-1185">Reference proteome</keyword>
<feature type="region of interest" description="Disordered" evidence="1">
    <location>
        <begin position="317"/>
        <end position="341"/>
    </location>
</feature>
<dbReference type="InterPro" id="IPR022145">
    <property type="entry name" value="INTS1_RPB2-bd"/>
</dbReference>
<sequence>MSADGPGGPRRPGAPKASGANLPPNMTFMALGPKRPPNNAQRPNNAAAALFGMSEARPIGAPAAGMAAGSLRRTALLGSSDPVAVTSFSASSSSTVAQRIQAAAKPVPVAKTGGVAARPLPLHSFPRAAPAGTKSDPARKVEVKEWMKAAVDTDSRSFQSVVKMVVSGDSSMGESQIAPMICGAVKQLVQNRHKEVDELLVMTLFRLAALKPEYFRTQLVRAALVALVKKEQLGPAAALKGRISAMNCVIGVNLLYAVYRAVARWPIELMKLYIEDAAMDRQWVDLAECQDFVRAIRVSFETRAAAPLAVEPTVVADPDSLRRPGMSESPRHHPLDDGDPVHRLSSSIHLSSVGSSGAGSSPVIVIGGDDSDSNFSSAASSSKDLQPFRRDRFESNRAEIQDLIMEGIKEATKRGNEGGKHLTRFLISTAGVPPARAFGMQRIDAWLQNAKTANVAMTLMTTICANCSGTSEEDLNIISTFLKIRMKSKSQTDVYYSCLNELIGRNPLNLQTIIRTTFDTEMNDIMMAKRNQWTLSAMAAAFKYKPQESVNILANFFAEAIVTHMDDSSRSLKLILHDLAKVHKADIRLDKFIHHFLGSKCFTGSAETKRLRGEDQSTRDKKLLTVIDIILAAEALIMITRHKEEMSTGHHDAFINAIASLQDATINFLRKTHGPALFSLSPDALKAAFRKIFFLDKATHFQILDKWPIEHERLLFFKVAARIPITSDILWQLRVQMSGCDTMMLVEMIELLLVRALSLRAEEYNVLKLTDLKLDFMDTILDLGVYRPLTTPAFPPKYRPPILVRKDIYWQCWKLVLLLAAAEPSVFGVFAWEYMPMAKALIQMLIINRFTFPPETALSAEKDVRFYGDWEQKLVEEERKAIVDYENREDGGNAKKIVVTEANSRKLKDYMRFDPKGHFRYPPESFLKVMESLGRTLDLGKIFSGCRNPDFLLDILNEKGTAASLPWLLEITTSSKSMFDVLPVECVCEMLSNSLMKTPTGTAEKREQDLQKCRNLAIRLSDSVRGDSSDLQNVQKTLDFFCDRLRAPTAADREIARTGLEIVFDPNRIESAIWGTTAVTDQSQCLPETRPEILPQSKHGISIEHLLARTRPNAWCPDFIVEKPCKAVSYTEKYGWLLADVASRGPHFPALKDSLCLQISKALTVESDALTVCAYIEFLATYLTASCFPQSDITVVYLVVQQMADVIVNRRDLRDAILLGRDAVLSGEDVQRVSKVITAFFETFLLTSVEVTPMDLGGTISQLNDTLISTNCKIDNLGRTACLTLTIARALPIITSFTRRTVIASSAQDKQNVLAFCLDRAAVFGAKECLSGNSLSSHAILTTAVRECIFRYCGDDRLVDIALHEVPTDLLIELVCCENIPLSNLHKLIRRLEREMDSPEVIPKLKQTVSKNALVTRTLLEYRLAKGLALDEPIPRIVKSTLDDLTNIFSTPFTA</sequence>
<dbReference type="PANTHER" id="PTHR21224:SF1">
    <property type="entry name" value="INTEGRATOR COMPLEX SUBUNIT 1"/>
    <property type="match status" value="1"/>
</dbReference>
<organism evidence="4 5">
    <name type="scientific">Hypsibius exemplaris</name>
    <name type="common">Freshwater tardigrade</name>
    <dbReference type="NCBI Taxonomy" id="2072580"/>
    <lineage>
        <taxon>Eukaryota</taxon>
        <taxon>Metazoa</taxon>
        <taxon>Ecdysozoa</taxon>
        <taxon>Tardigrada</taxon>
        <taxon>Eutardigrada</taxon>
        <taxon>Parachela</taxon>
        <taxon>Hypsibioidea</taxon>
        <taxon>Hypsibiidae</taxon>
        <taxon>Hypsibius</taxon>
    </lineage>
</organism>
<gene>
    <name evidence="4" type="ORF">BV898_09946</name>
</gene>
<evidence type="ECO:0000259" key="3">
    <source>
        <dbReference type="Pfam" id="PF22929"/>
    </source>
</evidence>
<reference evidence="5" key="1">
    <citation type="submission" date="2017-01" db="EMBL/GenBank/DDBJ databases">
        <title>Comparative genomics of anhydrobiosis in the tardigrade Hypsibius dujardini.</title>
        <authorList>
            <person name="Yoshida Y."/>
            <person name="Koutsovoulos G."/>
            <person name="Laetsch D."/>
            <person name="Stevens L."/>
            <person name="Kumar S."/>
            <person name="Horikawa D."/>
            <person name="Ishino K."/>
            <person name="Komine S."/>
            <person name="Tomita M."/>
            <person name="Blaxter M."/>
            <person name="Arakawa K."/>
        </authorList>
    </citation>
    <scope>NUCLEOTIDE SEQUENCE [LARGE SCALE GENOMIC DNA]</scope>
    <source>
        <strain evidence="5">Z151</strain>
    </source>
</reference>
<evidence type="ECO:0000313" key="4">
    <source>
        <dbReference type="EMBL" id="OQV15849.1"/>
    </source>
</evidence>
<dbReference type="Pfam" id="PF22929">
    <property type="entry name" value="INTS1_INTS2-bd"/>
    <property type="match status" value="1"/>
</dbReference>
<proteinExistence type="predicted"/>
<dbReference type="InterPro" id="IPR053966">
    <property type="entry name" value="INTS1_INTS2-bd"/>
</dbReference>
<feature type="domain" description="Integrator complex subunit 1 RPB2-binding" evidence="2">
    <location>
        <begin position="400"/>
        <end position="554"/>
    </location>
</feature>
<dbReference type="GO" id="GO:0034474">
    <property type="term" value="P:U2 snRNA 3'-end processing"/>
    <property type="evidence" value="ECO:0007669"/>
    <property type="project" value="InterPro"/>
</dbReference>
<feature type="region of interest" description="Disordered" evidence="1">
    <location>
        <begin position="1"/>
        <end position="44"/>
    </location>
</feature>
<dbReference type="GO" id="GO:0032039">
    <property type="term" value="C:integrator complex"/>
    <property type="evidence" value="ECO:0007669"/>
    <property type="project" value="InterPro"/>
</dbReference>
<comment type="caution">
    <text evidence="4">The sequence shown here is derived from an EMBL/GenBank/DDBJ whole genome shotgun (WGS) entry which is preliminary data.</text>
</comment>
<dbReference type="InterPro" id="IPR038902">
    <property type="entry name" value="INTS1"/>
</dbReference>
<name>A0A1W0WKZ6_HYPEX</name>
<dbReference type="PANTHER" id="PTHR21224">
    <property type="entry name" value="INTEGRATOR COMPLEX SUBUNIT 1"/>
    <property type="match status" value="1"/>
</dbReference>